<dbReference type="Gramene" id="MELO3C013294.2.1">
    <property type="protein sequence ID" value="MELO3C013294.2.1"/>
    <property type="gene ID" value="MELO3C013294.2"/>
</dbReference>
<dbReference type="SUPFAM" id="SSF50685">
    <property type="entry name" value="Barwin-like endoglucanases"/>
    <property type="match status" value="1"/>
</dbReference>
<dbReference type="GO" id="GO:0005576">
    <property type="term" value="C:extracellular region"/>
    <property type="evidence" value="ECO:0007669"/>
    <property type="project" value="InterPro"/>
</dbReference>
<dbReference type="SUPFAM" id="SSF49590">
    <property type="entry name" value="PHL pollen allergen"/>
    <property type="match status" value="1"/>
</dbReference>
<reference evidence="5" key="1">
    <citation type="submission" date="2023-03" db="UniProtKB">
        <authorList>
            <consortium name="EnsemblPlants"/>
        </authorList>
    </citation>
    <scope>IDENTIFICATION</scope>
</reference>
<dbReference type="PANTHER" id="PTHR31692">
    <property type="entry name" value="EXPANSIN-B3"/>
    <property type="match status" value="1"/>
</dbReference>
<dbReference type="Pfam" id="PF03330">
    <property type="entry name" value="DPBB_1"/>
    <property type="match status" value="1"/>
</dbReference>
<feature type="chain" id="PRO_5039892389" description="Expansin-like A2" evidence="2">
    <location>
        <begin position="19"/>
        <end position="272"/>
    </location>
</feature>
<dbReference type="AlphaFoldDB" id="A0A9I9D568"/>
<protein>
    <recommendedName>
        <fullName evidence="6">Expansin-like A2</fullName>
    </recommendedName>
</protein>
<evidence type="ECO:0000259" key="3">
    <source>
        <dbReference type="PROSITE" id="PS50842"/>
    </source>
</evidence>
<dbReference type="InterPro" id="IPR007117">
    <property type="entry name" value="Expansin_CBD"/>
</dbReference>
<feature type="domain" description="Expansin-like CBD" evidence="4">
    <location>
        <begin position="165"/>
        <end position="248"/>
    </location>
</feature>
<name>A0A9I9D568_CUCME</name>
<comment type="similarity">
    <text evidence="1">Belongs to the expansin family.</text>
</comment>
<dbReference type="PANTHER" id="PTHR31692:SF4">
    <property type="entry name" value="EXPANSIN-LIKE A1-RELATED"/>
    <property type="match status" value="1"/>
</dbReference>
<feature type="signal peptide" evidence="2">
    <location>
        <begin position="1"/>
        <end position="18"/>
    </location>
</feature>
<dbReference type="InterPro" id="IPR036908">
    <property type="entry name" value="RlpA-like_sf"/>
</dbReference>
<dbReference type="Gene3D" id="2.40.40.10">
    <property type="entry name" value="RlpA-like domain"/>
    <property type="match status" value="1"/>
</dbReference>
<evidence type="ECO:0000256" key="2">
    <source>
        <dbReference type="SAM" id="SignalP"/>
    </source>
</evidence>
<dbReference type="PRINTS" id="PR01225">
    <property type="entry name" value="EXPANSNFAMLY"/>
</dbReference>
<proteinExistence type="inferred from homology"/>
<keyword evidence="2" id="KW-0732">Signal</keyword>
<evidence type="ECO:0000256" key="1">
    <source>
        <dbReference type="RuleBase" id="RU003460"/>
    </source>
</evidence>
<feature type="domain" description="Expansin-like EG45" evidence="3">
    <location>
        <begin position="47"/>
        <end position="151"/>
    </location>
</feature>
<evidence type="ECO:0000259" key="4">
    <source>
        <dbReference type="PROSITE" id="PS50843"/>
    </source>
</evidence>
<dbReference type="InterPro" id="IPR007118">
    <property type="entry name" value="Expan_Lol_pI"/>
</dbReference>
<dbReference type="GO" id="GO:0009505">
    <property type="term" value="C:plant-type cell wall"/>
    <property type="evidence" value="ECO:0007669"/>
    <property type="project" value="TreeGrafter"/>
</dbReference>
<dbReference type="GO" id="GO:0009653">
    <property type="term" value="P:anatomical structure morphogenesis"/>
    <property type="evidence" value="ECO:0007669"/>
    <property type="project" value="UniProtKB-ARBA"/>
</dbReference>
<dbReference type="GO" id="GO:0009506">
    <property type="term" value="C:plasmodesma"/>
    <property type="evidence" value="ECO:0007669"/>
    <property type="project" value="TreeGrafter"/>
</dbReference>
<accession>A0A9I9D568</accession>
<dbReference type="InterPro" id="IPR007112">
    <property type="entry name" value="Expansin/allergen_DPBB_dom"/>
</dbReference>
<dbReference type="InterPro" id="IPR009009">
    <property type="entry name" value="RlpA-like_DPBB"/>
</dbReference>
<dbReference type="CDD" id="cd22276">
    <property type="entry name" value="DPBB_EXLA_N"/>
    <property type="match status" value="1"/>
</dbReference>
<sequence length="272" mass="30378">MYWFFIFLFLLVSSTTASFPPCNRCVHQSTAAYYYEDSPTSCKSFNGGACGYGNLALEISKGYFAAAVPSLYKGGAGCGACYQVRCKDKYLCNTAGTKIVLTDQNNDNTTDIVLSKKAFSAMALKGKAQRLLNTGRVDVEYKRIPCEYKNKNLLVQVVEWSHKPYYLAIKFLYQGGQTDIQAVNIAKVGLPKWRPMKRNYGAIWDINGVPEGGLQLRMVVTSRYDNGKWIWAGSVLPSGWKNGEIYDTGVQINDIAYEYCPPWQCGGDGQWK</sequence>
<dbReference type="PROSITE" id="PS50842">
    <property type="entry name" value="EXPANSIN_EG45"/>
    <property type="match status" value="1"/>
</dbReference>
<dbReference type="Pfam" id="PF01357">
    <property type="entry name" value="Expansin_C"/>
    <property type="match status" value="1"/>
</dbReference>
<evidence type="ECO:0000313" key="5">
    <source>
        <dbReference type="EnsemblPlants" id="MELO3C013294.2.1"/>
    </source>
</evidence>
<dbReference type="EnsemblPlants" id="MELO3C013294.2.1">
    <property type="protein sequence ID" value="MELO3C013294.2.1"/>
    <property type="gene ID" value="MELO3C013294.2"/>
</dbReference>
<dbReference type="InterPro" id="IPR036749">
    <property type="entry name" value="Expansin_CBD_sf"/>
</dbReference>
<dbReference type="Gene3D" id="2.60.40.760">
    <property type="entry name" value="Expansin, cellulose-binding-like domain"/>
    <property type="match status" value="1"/>
</dbReference>
<dbReference type="PROSITE" id="PS50843">
    <property type="entry name" value="EXPANSIN_CBD"/>
    <property type="match status" value="1"/>
</dbReference>
<organism evidence="5">
    <name type="scientific">Cucumis melo</name>
    <name type="common">Muskmelon</name>
    <dbReference type="NCBI Taxonomy" id="3656"/>
    <lineage>
        <taxon>Eukaryota</taxon>
        <taxon>Viridiplantae</taxon>
        <taxon>Streptophyta</taxon>
        <taxon>Embryophyta</taxon>
        <taxon>Tracheophyta</taxon>
        <taxon>Spermatophyta</taxon>
        <taxon>Magnoliopsida</taxon>
        <taxon>eudicotyledons</taxon>
        <taxon>Gunneridae</taxon>
        <taxon>Pentapetalae</taxon>
        <taxon>rosids</taxon>
        <taxon>fabids</taxon>
        <taxon>Cucurbitales</taxon>
        <taxon>Cucurbitaceae</taxon>
        <taxon>Benincaseae</taxon>
        <taxon>Cucumis</taxon>
    </lineage>
</organism>
<evidence type="ECO:0008006" key="6">
    <source>
        <dbReference type="Google" id="ProtNLM"/>
    </source>
</evidence>